<evidence type="ECO:0000256" key="10">
    <source>
        <dbReference type="SAM" id="MobiDB-lite"/>
    </source>
</evidence>
<comment type="catalytic activity">
    <reaction evidence="7">
        <text>L-threonyl-[protein] + ATP = O-phospho-L-threonyl-[protein] + ADP + H(+)</text>
        <dbReference type="Rhea" id="RHEA:46608"/>
        <dbReference type="Rhea" id="RHEA-COMP:11060"/>
        <dbReference type="Rhea" id="RHEA-COMP:11605"/>
        <dbReference type="ChEBI" id="CHEBI:15378"/>
        <dbReference type="ChEBI" id="CHEBI:30013"/>
        <dbReference type="ChEBI" id="CHEBI:30616"/>
        <dbReference type="ChEBI" id="CHEBI:61977"/>
        <dbReference type="ChEBI" id="CHEBI:456216"/>
        <dbReference type="EC" id="2.7.11.1"/>
    </reaction>
</comment>
<dbReference type="PANTHER" id="PTHR24054:SF0">
    <property type="entry name" value="CASEIN KINASE II SUBUNIT ALPHA"/>
    <property type="match status" value="1"/>
</dbReference>
<dbReference type="SMART" id="SM00220">
    <property type="entry name" value="S_TKc"/>
    <property type="match status" value="1"/>
</dbReference>
<dbReference type="GO" id="GO:0005524">
    <property type="term" value="F:ATP binding"/>
    <property type="evidence" value="ECO:0007669"/>
    <property type="project" value="UniProtKB-UniRule"/>
</dbReference>
<dbReference type="InterPro" id="IPR045216">
    <property type="entry name" value="CK2_alpha"/>
</dbReference>
<dbReference type="Proteomes" id="UP000054408">
    <property type="component" value="Unassembled WGS sequence"/>
</dbReference>
<evidence type="ECO:0000256" key="4">
    <source>
        <dbReference type="ARBA" id="ARBA00022741"/>
    </source>
</evidence>
<dbReference type="InterPro" id="IPR008271">
    <property type="entry name" value="Ser/Thr_kinase_AS"/>
</dbReference>
<feature type="compositionally biased region" description="Basic residues" evidence="10">
    <location>
        <begin position="99"/>
        <end position="109"/>
    </location>
</feature>
<evidence type="ECO:0000313" key="13">
    <source>
        <dbReference type="Proteomes" id="UP000054408"/>
    </source>
</evidence>
<dbReference type="PROSITE" id="PS00107">
    <property type="entry name" value="PROTEIN_KINASE_ATP"/>
    <property type="match status" value="1"/>
</dbReference>
<keyword evidence="3" id="KW-0808">Transferase</keyword>
<dbReference type="EMBL" id="GL349434">
    <property type="protein sequence ID" value="KNC48607.1"/>
    <property type="molecule type" value="Genomic_DNA"/>
</dbReference>
<dbReference type="GeneID" id="25560193"/>
<sequence length="584" mass="64995">MSATTPEVLLVESADATTSVSGTPRKLKRKREGGSGAGRPALPASSAPAVAPAGIASERTTHNGRAVGRNSAAPAVPGRKRSSGRSVAASASKRASSGKAKKSKSKSKAKSKDKNKAKSKSKSKARASSQRSGKARSGKSKSKSKVTAVARARRGDEAVRMMAAPPQTSSGTPAGQPGTDDPGTHSRAAVAALESKAAVAASSAAAAMGAASDARKREADVPRGYPLDYAHVNETFPPERFDVDGFTIKYSDFSQYKLREKIGEGAYSEVFVAKRKSDGVKVVAKQIKTEKETKAKLKRELLMLRLVSGCDRIVQWLDTVQDPVKGYKYFIFEFIENPNFRITFYRFNDLEARLYLYQLLLALDYTHSQGIIHRDVKPRNVLYNPVTRQLRLIDWGFGEFYWPGKPIEKWPGTRYYKAPELFFRYPYYDYAVDMWSYGCVVATLVFARMPMFKGREDSLSQLIEISKCLGTQGLHNYLQKYRIAIRSKFRTGIKKRKRRSWLHYRNPKHQEKCTTLGMDLVDKLLRWDHEHRLTARQALAHPFFDPVRHTDVPQHLPPLPASSTGSSSEYVYYYDDEDDAAAAN</sequence>
<dbReference type="eggNOG" id="KOG0668">
    <property type="taxonomic scope" value="Eukaryota"/>
</dbReference>
<evidence type="ECO:0000256" key="8">
    <source>
        <dbReference type="ARBA" id="ARBA00048679"/>
    </source>
</evidence>
<evidence type="ECO:0000256" key="2">
    <source>
        <dbReference type="ARBA" id="ARBA00022527"/>
    </source>
</evidence>
<dbReference type="Gene3D" id="3.30.200.20">
    <property type="entry name" value="Phosphorylase Kinase, domain 1"/>
    <property type="match status" value="1"/>
</dbReference>
<dbReference type="AlphaFoldDB" id="A0A0L0D8C2"/>
<dbReference type="OMA" id="CDLIRTY"/>
<dbReference type="GO" id="GO:0004674">
    <property type="term" value="F:protein serine/threonine kinase activity"/>
    <property type="evidence" value="ECO:0007669"/>
    <property type="project" value="UniProtKB-KW"/>
</dbReference>
<dbReference type="FunFam" id="1.10.510.10:FF:000459">
    <property type="entry name" value="Casein kinase II subunit alpha"/>
    <property type="match status" value="1"/>
</dbReference>
<dbReference type="PROSITE" id="PS00108">
    <property type="entry name" value="PROTEIN_KINASE_ST"/>
    <property type="match status" value="1"/>
</dbReference>
<dbReference type="InterPro" id="IPR000719">
    <property type="entry name" value="Prot_kinase_dom"/>
</dbReference>
<feature type="domain" description="Protein kinase" evidence="11">
    <location>
        <begin position="256"/>
        <end position="544"/>
    </location>
</feature>
<organism evidence="12 13">
    <name type="scientific">Thecamonas trahens ATCC 50062</name>
    <dbReference type="NCBI Taxonomy" id="461836"/>
    <lineage>
        <taxon>Eukaryota</taxon>
        <taxon>Apusozoa</taxon>
        <taxon>Apusomonadida</taxon>
        <taxon>Apusomonadidae</taxon>
        <taxon>Thecamonas</taxon>
    </lineage>
</organism>
<keyword evidence="6 9" id="KW-0067">ATP-binding</keyword>
<dbReference type="GO" id="GO:0031981">
    <property type="term" value="C:nuclear lumen"/>
    <property type="evidence" value="ECO:0007669"/>
    <property type="project" value="UniProtKB-ARBA"/>
</dbReference>
<evidence type="ECO:0000256" key="3">
    <source>
        <dbReference type="ARBA" id="ARBA00022679"/>
    </source>
</evidence>
<dbReference type="RefSeq" id="XP_013762663.1">
    <property type="nucleotide sequence ID" value="XM_013907209.1"/>
</dbReference>
<dbReference type="Pfam" id="PF00069">
    <property type="entry name" value="Pkinase"/>
    <property type="match status" value="1"/>
</dbReference>
<evidence type="ECO:0000256" key="5">
    <source>
        <dbReference type="ARBA" id="ARBA00022777"/>
    </source>
</evidence>
<feature type="compositionally biased region" description="Basic residues" evidence="10">
    <location>
        <begin position="133"/>
        <end position="144"/>
    </location>
</feature>
<evidence type="ECO:0000313" key="12">
    <source>
        <dbReference type="EMBL" id="KNC48607.1"/>
    </source>
</evidence>
<dbReference type="STRING" id="461836.A0A0L0D8C2"/>
<keyword evidence="4 9" id="KW-0547">Nucleotide-binding</keyword>
<accession>A0A0L0D8C2</accession>
<dbReference type="GO" id="GO:0051726">
    <property type="term" value="P:regulation of cell cycle"/>
    <property type="evidence" value="ECO:0007669"/>
    <property type="project" value="TreeGrafter"/>
</dbReference>
<dbReference type="FunFam" id="3.30.200.20:FF:000088">
    <property type="entry name" value="Casein kinase II subunit alpha"/>
    <property type="match status" value="1"/>
</dbReference>
<evidence type="ECO:0000259" key="11">
    <source>
        <dbReference type="PROSITE" id="PS50011"/>
    </source>
</evidence>
<feature type="compositionally biased region" description="Low complexity" evidence="10">
    <location>
        <begin position="84"/>
        <end position="98"/>
    </location>
</feature>
<evidence type="ECO:0000256" key="9">
    <source>
        <dbReference type="PROSITE-ProRule" id="PRU10141"/>
    </source>
</evidence>
<feature type="binding site" evidence="9">
    <location>
        <position position="285"/>
    </location>
    <ligand>
        <name>ATP</name>
        <dbReference type="ChEBI" id="CHEBI:30616"/>
    </ligand>
</feature>
<feature type="compositionally biased region" description="Low complexity" evidence="10">
    <location>
        <begin position="38"/>
        <end position="57"/>
    </location>
</feature>
<dbReference type="PROSITE" id="PS50011">
    <property type="entry name" value="PROTEIN_KINASE_DOM"/>
    <property type="match status" value="1"/>
</dbReference>
<dbReference type="EC" id="2.7.11.1" evidence="1"/>
<reference evidence="12 13" key="1">
    <citation type="submission" date="2010-05" db="EMBL/GenBank/DDBJ databases">
        <title>The Genome Sequence of Thecamonas trahens ATCC 50062.</title>
        <authorList>
            <consortium name="The Broad Institute Genome Sequencing Platform"/>
            <person name="Russ C."/>
            <person name="Cuomo C."/>
            <person name="Shea T."/>
            <person name="Young S.K."/>
            <person name="Zeng Q."/>
            <person name="Koehrsen M."/>
            <person name="Haas B."/>
            <person name="Borodovsky M."/>
            <person name="Guigo R."/>
            <person name="Alvarado L."/>
            <person name="Berlin A."/>
            <person name="Bochicchio J."/>
            <person name="Borenstein D."/>
            <person name="Chapman S."/>
            <person name="Chen Z."/>
            <person name="Freedman E."/>
            <person name="Gellesch M."/>
            <person name="Goldberg J."/>
            <person name="Griggs A."/>
            <person name="Gujja S."/>
            <person name="Heilman E."/>
            <person name="Heiman D."/>
            <person name="Hepburn T."/>
            <person name="Howarth C."/>
            <person name="Jen D."/>
            <person name="Larson L."/>
            <person name="Mehta T."/>
            <person name="Park D."/>
            <person name="Pearson M."/>
            <person name="Roberts A."/>
            <person name="Saif S."/>
            <person name="Shenoy N."/>
            <person name="Sisk P."/>
            <person name="Stolte C."/>
            <person name="Sykes S."/>
            <person name="Thomson T."/>
            <person name="Walk T."/>
            <person name="White J."/>
            <person name="Yandava C."/>
            <person name="Burger G."/>
            <person name="Gray M.W."/>
            <person name="Holland P.W.H."/>
            <person name="King N."/>
            <person name="Lang F.B.F."/>
            <person name="Roger A.J."/>
            <person name="Ruiz-Trillo I."/>
            <person name="Lander E."/>
            <person name="Nusbaum C."/>
        </authorList>
    </citation>
    <scope>NUCLEOTIDE SEQUENCE [LARGE SCALE GENOMIC DNA]</scope>
    <source>
        <strain evidence="12 13">ATCC 50062</strain>
    </source>
</reference>
<dbReference type="Gene3D" id="1.10.510.10">
    <property type="entry name" value="Transferase(Phosphotransferase) domain 1"/>
    <property type="match status" value="1"/>
</dbReference>
<dbReference type="PANTHER" id="PTHR24054">
    <property type="entry name" value="CASEIN KINASE II SUBUNIT ALPHA"/>
    <property type="match status" value="1"/>
</dbReference>
<dbReference type="SUPFAM" id="SSF56112">
    <property type="entry name" value="Protein kinase-like (PK-like)"/>
    <property type="match status" value="1"/>
</dbReference>
<evidence type="ECO:0000256" key="7">
    <source>
        <dbReference type="ARBA" id="ARBA00047899"/>
    </source>
</evidence>
<gene>
    <name evidence="12" type="ORF">AMSG_00384</name>
</gene>
<dbReference type="InterPro" id="IPR011009">
    <property type="entry name" value="Kinase-like_dom_sf"/>
</dbReference>
<dbReference type="GO" id="GO:0005956">
    <property type="term" value="C:protein kinase CK2 complex"/>
    <property type="evidence" value="ECO:0007669"/>
    <property type="project" value="TreeGrafter"/>
</dbReference>
<evidence type="ECO:0000256" key="6">
    <source>
        <dbReference type="ARBA" id="ARBA00022840"/>
    </source>
</evidence>
<feature type="region of interest" description="Disordered" evidence="10">
    <location>
        <begin position="1"/>
        <end position="185"/>
    </location>
</feature>
<name>A0A0L0D8C2_THETB</name>
<dbReference type="GO" id="GO:0006357">
    <property type="term" value="P:regulation of transcription by RNA polymerase II"/>
    <property type="evidence" value="ECO:0007669"/>
    <property type="project" value="UniProtKB-ARBA"/>
</dbReference>
<proteinExistence type="predicted"/>
<keyword evidence="5 12" id="KW-0418">Kinase</keyword>
<protein>
    <recommendedName>
        <fullName evidence="1">non-specific serine/threonine protein kinase</fullName>
        <ecNumber evidence="1">2.7.11.1</ecNumber>
    </recommendedName>
</protein>
<evidence type="ECO:0000256" key="1">
    <source>
        <dbReference type="ARBA" id="ARBA00012513"/>
    </source>
</evidence>
<dbReference type="GO" id="GO:0005829">
    <property type="term" value="C:cytosol"/>
    <property type="evidence" value="ECO:0007669"/>
    <property type="project" value="TreeGrafter"/>
</dbReference>
<comment type="catalytic activity">
    <reaction evidence="8">
        <text>L-seryl-[protein] + ATP = O-phospho-L-seryl-[protein] + ADP + H(+)</text>
        <dbReference type="Rhea" id="RHEA:17989"/>
        <dbReference type="Rhea" id="RHEA-COMP:9863"/>
        <dbReference type="Rhea" id="RHEA-COMP:11604"/>
        <dbReference type="ChEBI" id="CHEBI:15378"/>
        <dbReference type="ChEBI" id="CHEBI:29999"/>
        <dbReference type="ChEBI" id="CHEBI:30616"/>
        <dbReference type="ChEBI" id="CHEBI:83421"/>
        <dbReference type="ChEBI" id="CHEBI:456216"/>
        <dbReference type="EC" id="2.7.11.1"/>
    </reaction>
</comment>
<keyword evidence="2" id="KW-0723">Serine/threonine-protein kinase</keyword>
<dbReference type="InterPro" id="IPR017441">
    <property type="entry name" value="Protein_kinase_ATP_BS"/>
</dbReference>
<keyword evidence="13" id="KW-1185">Reference proteome</keyword>